<organism evidence="10">
    <name type="scientific">hydrothermal vent metagenome</name>
    <dbReference type="NCBI Taxonomy" id="652676"/>
    <lineage>
        <taxon>unclassified sequences</taxon>
        <taxon>metagenomes</taxon>
        <taxon>ecological metagenomes</taxon>
    </lineage>
</organism>
<sequence length="417" mass="46076">MFKLPYELFLGLRYTRAKRRNGFISFITFSSMVGIALGVTALITIMSIMNGFQEELRDRILGMTAHMTINEHTNRLEDWDSLYNQMINQPHVTGAAPNIMEQGMLSHAGEVKGVAIRGVLPELENSVADIDSKMLDGGHLSDLVPKKYRMILGSELAMSLDVDVGDKVTLIAPQGTISPVGMVPRIKRFTVVGVFEAGMHEYDSGLAIIHIEDAKKVFKYGGSVSALQLKLDDMFLVGKVKKQLAQVTDKTLYLRDWTQQHANFFRAIEMEKRMMFIVLALIIMVATFNIVSTMVMVVTDKQGDIAVLRTIGASPASIQLIFIIQGLVIGVLGSLMGLAGGLSLAFNIDVIIPFIETILGIEFFPADVYYISSVPSKVEWSDVWSVTGLAFVLTLFATLYPARKAAKLQPAEALRYE</sequence>
<dbReference type="GO" id="GO:0044874">
    <property type="term" value="P:lipoprotein localization to outer membrane"/>
    <property type="evidence" value="ECO:0007669"/>
    <property type="project" value="TreeGrafter"/>
</dbReference>
<dbReference type="InterPro" id="IPR003838">
    <property type="entry name" value="ABC3_permease_C"/>
</dbReference>
<keyword evidence="2" id="KW-0813">Transport</keyword>
<feature type="domain" description="ABC3 transporter permease C-terminal" evidence="8">
    <location>
        <begin position="277"/>
        <end position="410"/>
    </location>
</feature>
<dbReference type="GO" id="GO:0098797">
    <property type="term" value="C:plasma membrane protein complex"/>
    <property type="evidence" value="ECO:0007669"/>
    <property type="project" value="TreeGrafter"/>
</dbReference>
<evidence type="ECO:0000256" key="6">
    <source>
        <dbReference type="ARBA" id="ARBA00023136"/>
    </source>
</evidence>
<reference evidence="10" key="1">
    <citation type="submission" date="2018-06" db="EMBL/GenBank/DDBJ databases">
        <authorList>
            <person name="Zhirakovskaya E."/>
        </authorList>
    </citation>
    <scope>NUCLEOTIDE SEQUENCE</scope>
</reference>
<dbReference type="EMBL" id="UOFB01000057">
    <property type="protein sequence ID" value="VAW44696.1"/>
    <property type="molecule type" value="Genomic_DNA"/>
</dbReference>
<gene>
    <name evidence="10" type="ORF">MNBD_GAMMA04-1583</name>
</gene>
<feature type="domain" description="MacB-like periplasmic core" evidence="9">
    <location>
        <begin position="28"/>
        <end position="246"/>
    </location>
</feature>
<protein>
    <submittedName>
        <fullName evidence="10">Lipoprotein releasing system transmembrane protein LolC/LolE</fullName>
    </submittedName>
</protein>
<evidence type="ECO:0000259" key="9">
    <source>
        <dbReference type="Pfam" id="PF12704"/>
    </source>
</evidence>
<feature type="transmembrane region" description="Helical" evidence="7">
    <location>
        <begin position="276"/>
        <end position="298"/>
    </location>
</feature>
<dbReference type="PANTHER" id="PTHR30489:SF0">
    <property type="entry name" value="LIPOPROTEIN-RELEASING SYSTEM TRANSMEMBRANE PROTEIN LOLE"/>
    <property type="match status" value="1"/>
</dbReference>
<evidence type="ECO:0000256" key="2">
    <source>
        <dbReference type="ARBA" id="ARBA00022448"/>
    </source>
</evidence>
<feature type="transmembrane region" description="Helical" evidence="7">
    <location>
        <begin position="23"/>
        <end position="49"/>
    </location>
</feature>
<dbReference type="Pfam" id="PF02687">
    <property type="entry name" value="FtsX"/>
    <property type="match status" value="1"/>
</dbReference>
<dbReference type="InterPro" id="IPR051447">
    <property type="entry name" value="Lipoprotein-release_system"/>
</dbReference>
<evidence type="ECO:0000313" key="10">
    <source>
        <dbReference type="EMBL" id="VAW44696.1"/>
    </source>
</evidence>
<dbReference type="PANTHER" id="PTHR30489">
    <property type="entry name" value="LIPOPROTEIN-RELEASING SYSTEM TRANSMEMBRANE PROTEIN LOLE"/>
    <property type="match status" value="1"/>
</dbReference>
<evidence type="ECO:0000259" key="8">
    <source>
        <dbReference type="Pfam" id="PF02687"/>
    </source>
</evidence>
<comment type="subcellular location">
    <subcellularLocation>
        <location evidence="1">Cell membrane</location>
        <topology evidence="1">Multi-pass membrane protein</topology>
    </subcellularLocation>
</comment>
<evidence type="ECO:0000256" key="4">
    <source>
        <dbReference type="ARBA" id="ARBA00022692"/>
    </source>
</evidence>
<keyword evidence="5 7" id="KW-1133">Transmembrane helix</keyword>
<evidence type="ECO:0000256" key="3">
    <source>
        <dbReference type="ARBA" id="ARBA00022475"/>
    </source>
</evidence>
<proteinExistence type="predicted"/>
<dbReference type="AlphaFoldDB" id="A0A3B0WJQ4"/>
<dbReference type="GO" id="GO:0042953">
    <property type="term" value="P:lipoprotein transport"/>
    <property type="evidence" value="ECO:0007669"/>
    <property type="project" value="InterPro"/>
</dbReference>
<dbReference type="NCBIfam" id="TIGR02212">
    <property type="entry name" value="lolCE"/>
    <property type="match status" value="1"/>
</dbReference>
<evidence type="ECO:0000256" key="7">
    <source>
        <dbReference type="SAM" id="Phobius"/>
    </source>
</evidence>
<dbReference type="Pfam" id="PF12704">
    <property type="entry name" value="MacB_PCD"/>
    <property type="match status" value="1"/>
</dbReference>
<evidence type="ECO:0000256" key="5">
    <source>
        <dbReference type="ARBA" id="ARBA00022989"/>
    </source>
</evidence>
<evidence type="ECO:0000256" key="1">
    <source>
        <dbReference type="ARBA" id="ARBA00004651"/>
    </source>
</evidence>
<feature type="transmembrane region" description="Helical" evidence="7">
    <location>
        <begin position="383"/>
        <end position="402"/>
    </location>
</feature>
<accession>A0A3B0WJQ4</accession>
<keyword evidence="6 7" id="KW-0472">Membrane</keyword>
<keyword evidence="10" id="KW-0449">Lipoprotein</keyword>
<keyword evidence="4 7" id="KW-0812">Transmembrane</keyword>
<name>A0A3B0WJQ4_9ZZZZ</name>
<dbReference type="InterPro" id="IPR025857">
    <property type="entry name" value="MacB_PCD"/>
</dbReference>
<dbReference type="InterPro" id="IPR011925">
    <property type="entry name" value="LolCE_TM"/>
</dbReference>
<feature type="transmembrane region" description="Helical" evidence="7">
    <location>
        <begin position="318"/>
        <end position="338"/>
    </location>
</feature>
<keyword evidence="3" id="KW-1003">Cell membrane</keyword>